<dbReference type="PANTHER" id="PTHR11439">
    <property type="entry name" value="GAG-POL-RELATED RETROTRANSPOSON"/>
    <property type="match status" value="1"/>
</dbReference>
<dbReference type="CDD" id="cd09272">
    <property type="entry name" value="RNase_HI_RT_Ty1"/>
    <property type="match status" value="1"/>
</dbReference>
<dbReference type="InterPro" id="IPR057670">
    <property type="entry name" value="SH3_retrovirus"/>
</dbReference>
<name>A0A438JR88_VITVI</name>
<proteinExistence type="predicted"/>
<dbReference type="AlphaFoldDB" id="A0A438JR88"/>
<evidence type="ECO:0000256" key="1">
    <source>
        <dbReference type="SAM" id="MobiDB-lite"/>
    </source>
</evidence>
<sequence length="660" mass="75370">MGNSGASKIVGIGDIFLETSIRNNLVLKDVIHVPNIRLNLISTGRLDDEGFTNFFGENKWKLTKGSLVVARKEKLNTLYVMEAKLHKGEINAIYKNAIPLKGDVPRKVWIGKNVSYDHLKVFGCKTFVHVPKKERSRLNVKLKPCIFLGYGHEEFRYKLLDPVNKKLIRSRDMVFLEDQLLDDIDKVEETKSSVNIPISVDPVPPPIVQDDHVKVEQEAHSENVNDKAPTIKQEEHGENVDDEAPAINDVEPTEQVEQASPSPSIEISLRRSTRERQPSTRYPLSEYVMFTDGGEPKTYQEVVLWGVDFEEIFSPVVKISSIKVVLGLAARLNLEIEQLDVKLHFFMISHDRKNGKLWLSQEAYIEKILKRFNMRKAKTISSPLAGHFKLTSKQCPTSEKENEEMSKVPYSSVVGSLMYVMVCTRLDIAHAVGFVSLFLFNLGKEHWADVKWILRYLRGTSRMCLCFGSGEPILEGYLDADMVGNLDARKSTSGFLTTFTGGAVSWQSMLQKCVALSTTNVEYIAMTEACKKALWMEKFLQELGLQQEKYIIHCDNQSAIHLSKNSTFHSRSKHIDVKYHWICGMLELKDLHLEKVHTSKNGLDMFTKSLPKEKLEASRRRTGLLVPTIEVEWEICWVCLFIVDWTNQGLLTQKKFFKKW</sequence>
<feature type="compositionally biased region" description="Basic and acidic residues" evidence="1">
    <location>
        <begin position="268"/>
        <end position="278"/>
    </location>
</feature>
<reference evidence="4 5" key="1">
    <citation type="journal article" date="2018" name="PLoS Genet.">
        <title>Population sequencing reveals clonal diversity and ancestral inbreeding in the grapevine cultivar Chardonnay.</title>
        <authorList>
            <person name="Roach M.J."/>
            <person name="Johnson D.L."/>
            <person name="Bohlmann J."/>
            <person name="van Vuuren H.J."/>
            <person name="Jones S.J."/>
            <person name="Pretorius I.S."/>
            <person name="Schmidt S.A."/>
            <person name="Borneman A.R."/>
        </authorList>
    </citation>
    <scope>NUCLEOTIDE SEQUENCE [LARGE SCALE GENOMIC DNA]</scope>
    <source>
        <strain evidence="5">cv. Chardonnay</strain>
        <tissue evidence="4">Leaf</tissue>
    </source>
</reference>
<feature type="compositionally biased region" description="Polar residues" evidence="1">
    <location>
        <begin position="255"/>
        <end position="265"/>
    </location>
</feature>
<feature type="domain" description="Retroviral polymerase SH3-like" evidence="3">
    <location>
        <begin position="124"/>
        <end position="184"/>
    </location>
</feature>
<organism evidence="4 5">
    <name type="scientific">Vitis vinifera</name>
    <name type="common">Grape</name>
    <dbReference type="NCBI Taxonomy" id="29760"/>
    <lineage>
        <taxon>Eukaryota</taxon>
        <taxon>Viridiplantae</taxon>
        <taxon>Streptophyta</taxon>
        <taxon>Embryophyta</taxon>
        <taxon>Tracheophyta</taxon>
        <taxon>Spermatophyta</taxon>
        <taxon>Magnoliopsida</taxon>
        <taxon>eudicotyledons</taxon>
        <taxon>Gunneridae</taxon>
        <taxon>Pentapetalae</taxon>
        <taxon>rosids</taxon>
        <taxon>Vitales</taxon>
        <taxon>Vitaceae</taxon>
        <taxon>Viteae</taxon>
        <taxon>Vitis</taxon>
    </lineage>
</organism>
<dbReference type="Proteomes" id="UP000288805">
    <property type="component" value="Unassembled WGS sequence"/>
</dbReference>
<evidence type="ECO:0000259" key="2">
    <source>
        <dbReference type="Pfam" id="PF22936"/>
    </source>
</evidence>
<feature type="region of interest" description="Disordered" evidence="1">
    <location>
        <begin position="219"/>
        <end position="278"/>
    </location>
</feature>
<dbReference type="Pfam" id="PF22936">
    <property type="entry name" value="Pol_BBD"/>
    <property type="match status" value="1"/>
</dbReference>
<accession>A0A438JR88</accession>
<feature type="domain" description="Retrovirus-related Pol polyprotein from transposon TNT 1-94-like beta-barrel" evidence="2">
    <location>
        <begin position="1"/>
        <end position="51"/>
    </location>
</feature>
<dbReference type="InterPro" id="IPR054722">
    <property type="entry name" value="PolX-like_BBD"/>
</dbReference>
<dbReference type="Pfam" id="PF25597">
    <property type="entry name" value="SH3_retrovirus"/>
    <property type="match status" value="1"/>
</dbReference>
<evidence type="ECO:0000259" key="3">
    <source>
        <dbReference type="Pfam" id="PF25597"/>
    </source>
</evidence>
<gene>
    <name evidence="4" type="primary">POLX_2963</name>
    <name evidence="4" type="ORF">CK203_015953</name>
</gene>
<dbReference type="PANTHER" id="PTHR11439:SF467">
    <property type="entry name" value="INTEGRASE CATALYTIC DOMAIN-CONTAINING PROTEIN"/>
    <property type="match status" value="1"/>
</dbReference>
<evidence type="ECO:0000313" key="5">
    <source>
        <dbReference type="Proteomes" id="UP000288805"/>
    </source>
</evidence>
<evidence type="ECO:0000313" key="4">
    <source>
        <dbReference type="EMBL" id="RVX11465.1"/>
    </source>
</evidence>
<comment type="caution">
    <text evidence="4">The sequence shown here is derived from an EMBL/GenBank/DDBJ whole genome shotgun (WGS) entry which is preliminary data.</text>
</comment>
<dbReference type="EMBL" id="QGNW01000030">
    <property type="protein sequence ID" value="RVX11465.1"/>
    <property type="molecule type" value="Genomic_DNA"/>
</dbReference>
<protein>
    <submittedName>
        <fullName evidence="4">Retrovirus-related Pol polyprotein from transposon TNT 1-94</fullName>
    </submittedName>
</protein>